<dbReference type="Pfam" id="PF02785">
    <property type="entry name" value="Biotin_carb_C"/>
    <property type="match status" value="1"/>
</dbReference>
<dbReference type="PROSITE" id="PS50979">
    <property type="entry name" value="BC"/>
    <property type="match status" value="1"/>
</dbReference>
<dbReference type="InterPro" id="IPR016185">
    <property type="entry name" value="PreATP-grasp_dom_sf"/>
</dbReference>
<evidence type="ECO:0000256" key="1">
    <source>
        <dbReference type="ARBA" id="ARBA00001953"/>
    </source>
</evidence>
<keyword evidence="5" id="KW-0092">Biotin</keyword>
<keyword evidence="11" id="KW-1185">Reference proteome</keyword>
<dbReference type="Pfam" id="PF00364">
    <property type="entry name" value="Biotin_lipoyl"/>
    <property type="match status" value="1"/>
</dbReference>
<dbReference type="InterPro" id="IPR048429">
    <property type="entry name" value="MCC_alpha_BT"/>
</dbReference>
<dbReference type="Pfam" id="PF00289">
    <property type="entry name" value="Biotin_carb_N"/>
    <property type="match status" value="1"/>
</dbReference>
<dbReference type="InterPro" id="IPR005481">
    <property type="entry name" value="BC-like_N"/>
</dbReference>
<dbReference type="PANTHER" id="PTHR18866">
    <property type="entry name" value="CARBOXYLASE:PYRUVATE/ACETYL-COA/PROPIONYL-COA CARBOXYLASE"/>
    <property type="match status" value="1"/>
</dbReference>
<dbReference type="InterPro" id="IPR005479">
    <property type="entry name" value="CPAse_ATP-bd"/>
</dbReference>
<dbReference type="Pfam" id="PF02786">
    <property type="entry name" value="CPSase_L_D2"/>
    <property type="match status" value="1"/>
</dbReference>
<dbReference type="InterPro" id="IPR005482">
    <property type="entry name" value="Biotin_COase_C"/>
</dbReference>
<evidence type="ECO:0000256" key="5">
    <source>
        <dbReference type="ARBA" id="ARBA00023267"/>
    </source>
</evidence>
<dbReference type="PROSITE" id="PS50975">
    <property type="entry name" value="ATP_GRASP"/>
    <property type="match status" value="1"/>
</dbReference>
<feature type="domain" description="ATP-grasp" evidence="8">
    <location>
        <begin position="130"/>
        <end position="330"/>
    </location>
</feature>
<dbReference type="Pfam" id="PF21139">
    <property type="entry name" value="BT_MCC_alpha"/>
    <property type="match status" value="1"/>
</dbReference>
<name>A0ABU0F1R2_9PSEU</name>
<evidence type="ECO:0000259" key="9">
    <source>
        <dbReference type="PROSITE" id="PS50979"/>
    </source>
</evidence>
<dbReference type="Gene3D" id="2.40.50.100">
    <property type="match status" value="1"/>
</dbReference>
<dbReference type="EMBL" id="JAUSUT010000001">
    <property type="protein sequence ID" value="MDQ0381510.1"/>
    <property type="molecule type" value="Genomic_DNA"/>
</dbReference>
<dbReference type="InterPro" id="IPR000089">
    <property type="entry name" value="Biotin_lipoyl"/>
</dbReference>
<evidence type="ECO:0000259" key="7">
    <source>
        <dbReference type="PROSITE" id="PS50968"/>
    </source>
</evidence>
<dbReference type="InterPro" id="IPR050856">
    <property type="entry name" value="Biotin_carboxylase_complex"/>
</dbReference>
<proteinExistence type="predicted"/>
<keyword evidence="2" id="KW-0436">Ligase</keyword>
<evidence type="ECO:0000259" key="8">
    <source>
        <dbReference type="PROSITE" id="PS50975"/>
    </source>
</evidence>
<dbReference type="CDD" id="cd06850">
    <property type="entry name" value="biotinyl_domain"/>
    <property type="match status" value="1"/>
</dbReference>
<dbReference type="SUPFAM" id="SSF51230">
    <property type="entry name" value="Single hybrid motif"/>
    <property type="match status" value="1"/>
</dbReference>
<organism evidence="10 11">
    <name type="scientific">Amycolatopsis thermophila</name>
    <dbReference type="NCBI Taxonomy" id="206084"/>
    <lineage>
        <taxon>Bacteria</taxon>
        <taxon>Bacillati</taxon>
        <taxon>Actinomycetota</taxon>
        <taxon>Actinomycetes</taxon>
        <taxon>Pseudonocardiales</taxon>
        <taxon>Pseudonocardiaceae</taxon>
        <taxon>Amycolatopsis</taxon>
    </lineage>
</organism>
<dbReference type="InterPro" id="IPR011054">
    <property type="entry name" value="Rudment_hybrid_motif"/>
</dbReference>
<reference evidence="10 11" key="1">
    <citation type="submission" date="2023-07" db="EMBL/GenBank/DDBJ databases">
        <title>Sequencing the genomes of 1000 actinobacteria strains.</title>
        <authorList>
            <person name="Klenk H.-P."/>
        </authorList>
    </citation>
    <scope>NUCLEOTIDE SEQUENCE [LARGE SCALE GENOMIC DNA]</scope>
    <source>
        <strain evidence="10 11">DSM 45805</strain>
    </source>
</reference>
<dbReference type="InterPro" id="IPR011053">
    <property type="entry name" value="Single_hybrid_motif"/>
</dbReference>
<dbReference type="SUPFAM" id="SSF51246">
    <property type="entry name" value="Rudiment single hybrid motif"/>
    <property type="match status" value="1"/>
</dbReference>
<evidence type="ECO:0000256" key="3">
    <source>
        <dbReference type="ARBA" id="ARBA00022741"/>
    </source>
</evidence>
<dbReference type="PROSITE" id="PS00866">
    <property type="entry name" value="CPSASE_1"/>
    <property type="match status" value="1"/>
</dbReference>
<accession>A0ABU0F1R2</accession>
<protein>
    <submittedName>
        <fullName evidence="10">Acetyl/propionyl-CoA carboxylase alpha subunit</fullName>
    </submittedName>
</protein>
<feature type="domain" description="Biotin carboxylation" evidence="9">
    <location>
        <begin position="11"/>
        <end position="459"/>
    </location>
</feature>
<dbReference type="InterPro" id="IPR011764">
    <property type="entry name" value="Biotin_carboxylation_dom"/>
</dbReference>
<evidence type="ECO:0000256" key="4">
    <source>
        <dbReference type="ARBA" id="ARBA00022840"/>
    </source>
</evidence>
<comment type="cofactor">
    <cofactor evidence="1">
        <name>biotin</name>
        <dbReference type="ChEBI" id="CHEBI:57586"/>
    </cofactor>
</comment>
<evidence type="ECO:0000256" key="6">
    <source>
        <dbReference type="PROSITE-ProRule" id="PRU00409"/>
    </source>
</evidence>
<feature type="domain" description="Lipoyl-binding" evidence="7">
    <location>
        <begin position="592"/>
        <end position="667"/>
    </location>
</feature>
<comment type="caution">
    <text evidence="10">The sequence shown here is derived from an EMBL/GenBank/DDBJ whole genome shotgun (WGS) entry which is preliminary data.</text>
</comment>
<dbReference type="SMART" id="SM00878">
    <property type="entry name" value="Biotin_carb_C"/>
    <property type="match status" value="1"/>
</dbReference>
<keyword evidence="3 6" id="KW-0547">Nucleotide-binding</keyword>
<keyword evidence="4 6" id="KW-0067">ATP-binding</keyword>
<dbReference type="Proteomes" id="UP001229651">
    <property type="component" value="Unassembled WGS sequence"/>
</dbReference>
<dbReference type="Gene3D" id="3.30.470.20">
    <property type="entry name" value="ATP-grasp fold, B domain"/>
    <property type="match status" value="1"/>
</dbReference>
<sequence length="672" mass="71012">MTTQTSPARHRIRKLLVANRGEIAERIIRSARALDIATVAVHSEPDADALFVEAADEAVLLPGAASADTYLRADRIVDAALATGADAIHPGYGFLSENAEFARRCDEAGLVFIGPPVEAIEAMGSKIAAKELMAKAGVPVLPGATIDDADEVDTAAVTAMAEDIGYPLLVKAAFGGGGRGMRIVRDATEVVDAVVGARREAASAFGNGTVFLERFVENPRHVEVQIFGDTHGRVVHLFERECSIQRRYQKIIEEAPSPAVDEALRARLGEAAVAAGAAIGYTGAGTVEFVMAPTGEFFFLEVNTRLQVEHPVTEEITGLDLVALQIQVAEGEPLPAEALNPTISGHAVEARLYAEDPVADYLPGSGTLHRFRIPDLPGVRVDTGVRDGSVVGTNYDPMLAKVIAHGRTRTDAVRRLARALADARIHGLVTNRDLLVAILREPEFVAGATDTGYLTRHPPATLVGTPGKDVIAVHALAAALASQAARRAGAPVQRAVPSGWRNVVSSPQRAEYRIGETEVDVAYRITRNGLAAEVDGTPVSGLALLEARPDLVDLRVDGVRRRVHVHAVNDAVYCDSVLGGTTLTERPRLPEPGSGAAPGSLLAPMPGTVVRVVAEPGQRVEAGAVIVVFEAMKMEHSVRAPVTGTVSELSVHLGQTVEAGEIVAVIAEEETR</sequence>
<dbReference type="PROSITE" id="PS00867">
    <property type="entry name" value="CPSASE_2"/>
    <property type="match status" value="1"/>
</dbReference>
<dbReference type="PROSITE" id="PS50968">
    <property type="entry name" value="BIOTINYL_LIPOYL"/>
    <property type="match status" value="1"/>
</dbReference>
<dbReference type="PANTHER" id="PTHR18866:SF126">
    <property type="entry name" value="BIOTIN CARBOXYLASE"/>
    <property type="match status" value="1"/>
</dbReference>
<evidence type="ECO:0000313" key="11">
    <source>
        <dbReference type="Proteomes" id="UP001229651"/>
    </source>
</evidence>
<dbReference type="SUPFAM" id="SSF56059">
    <property type="entry name" value="Glutathione synthetase ATP-binding domain-like"/>
    <property type="match status" value="1"/>
</dbReference>
<dbReference type="RefSeq" id="WP_306996216.1">
    <property type="nucleotide sequence ID" value="NZ_JAUSUT010000001.1"/>
</dbReference>
<dbReference type="SUPFAM" id="SSF52440">
    <property type="entry name" value="PreATP-grasp domain"/>
    <property type="match status" value="1"/>
</dbReference>
<gene>
    <name evidence="10" type="ORF">FB470_005504</name>
</gene>
<dbReference type="InterPro" id="IPR011761">
    <property type="entry name" value="ATP-grasp"/>
</dbReference>
<evidence type="ECO:0000256" key="2">
    <source>
        <dbReference type="ARBA" id="ARBA00022598"/>
    </source>
</evidence>
<evidence type="ECO:0000313" key="10">
    <source>
        <dbReference type="EMBL" id="MDQ0381510.1"/>
    </source>
</evidence>